<comment type="caution">
    <text evidence="1">The sequence shown here is derived from an EMBL/GenBank/DDBJ whole genome shotgun (WGS) entry which is preliminary data.</text>
</comment>
<dbReference type="EMBL" id="LAZR01067984">
    <property type="protein sequence ID" value="KKK50515.1"/>
    <property type="molecule type" value="Genomic_DNA"/>
</dbReference>
<proteinExistence type="predicted"/>
<name>A0A0F8WQB4_9ZZZZ</name>
<organism evidence="1">
    <name type="scientific">marine sediment metagenome</name>
    <dbReference type="NCBI Taxonomy" id="412755"/>
    <lineage>
        <taxon>unclassified sequences</taxon>
        <taxon>metagenomes</taxon>
        <taxon>ecological metagenomes</taxon>
    </lineage>
</organism>
<gene>
    <name evidence="1" type="ORF">LCGC14_3124250</name>
</gene>
<evidence type="ECO:0000313" key="1">
    <source>
        <dbReference type="EMBL" id="KKK50515.1"/>
    </source>
</evidence>
<reference evidence="1" key="1">
    <citation type="journal article" date="2015" name="Nature">
        <title>Complex archaea that bridge the gap between prokaryotes and eukaryotes.</title>
        <authorList>
            <person name="Spang A."/>
            <person name="Saw J.H."/>
            <person name="Jorgensen S.L."/>
            <person name="Zaremba-Niedzwiedzka K."/>
            <person name="Martijn J."/>
            <person name="Lind A.E."/>
            <person name="van Eijk R."/>
            <person name="Schleper C."/>
            <person name="Guy L."/>
            <person name="Ettema T.J."/>
        </authorList>
    </citation>
    <scope>NUCLEOTIDE SEQUENCE</scope>
</reference>
<dbReference type="AlphaFoldDB" id="A0A0F8WQB4"/>
<feature type="non-terminal residue" evidence="1">
    <location>
        <position position="51"/>
    </location>
</feature>
<accession>A0A0F8WQB4</accession>
<protein>
    <submittedName>
        <fullName evidence="1">Uncharacterized protein</fullName>
    </submittedName>
</protein>
<sequence length="51" mass="5512">MTCQGIDIPLPFKYNPCMSTTDTEATKKLPKPLKTAGYKIDQGLAVALIQG</sequence>